<comment type="similarity">
    <text evidence="10">Belongs to the early nodulin-like (ENODL) family.</text>
</comment>
<keyword evidence="5 11" id="KW-0732">Signal</keyword>
<proteinExistence type="inferred from homology"/>
<dbReference type="Proteomes" id="UP001567538">
    <property type="component" value="Unassembled WGS sequence"/>
</dbReference>
<reference evidence="13 14" key="1">
    <citation type="submission" date="2024-06" db="EMBL/GenBank/DDBJ databases">
        <title>A chromosome level genome sequence of Diviner's sage (Salvia divinorum).</title>
        <authorList>
            <person name="Ford S.A."/>
            <person name="Ro D.-K."/>
            <person name="Ness R.W."/>
            <person name="Phillips M.A."/>
        </authorList>
    </citation>
    <scope>NUCLEOTIDE SEQUENCE [LARGE SCALE GENOMIC DNA]</scope>
    <source>
        <strain evidence="13">SAF-2024a</strain>
        <tissue evidence="13">Leaf</tissue>
    </source>
</reference>
<keyword evidence="2" id="KW-1003">Cell membrane</keyword>
<dbReference type="InterPro" id="IPR039391">
    <property type="entry name" value="Phytocyanin-like"/>
</dbReference>
<protein>
    <submittedName>
        <fullName evidence="13">Early nodulin-like protein 6</fullName>
    </submittedName>
</protein>
<evidence type="ECO:0000256" key="11">
    <source>
        <dbReference type="SAM" id="SignalP"/>
    </source>
</evidence>
<dbReference type="InterPro" id="IPR033138">
    <property type="entry name" value="Cu_oxidase_CS"/>
</dbReference>
<dbReference type="Gene3D" id="2.60.40.420">
    <property type="entry name" value="Cupredoxins - blue copper proteins"/>
    <property type="match status" value="1"/>
</dbReference>
<keyword evidence="6" id="KW-0472">Membrane</keyword>
<dbReference type="PROSITE" id="PS51485">
    <property type="entry name" value="PHYTOCYANIN"/>
    <property type="match status" value="1"/>
</dbReference>
<dbReference type="FunFam" id="2.60.40.420:FF:000010">
    <property type="entry name" value="Early nodulin-like protein 1"/>
    <property type="match status" value="1"/>
</dbReference>
<keyword evidence="3" id="KW-0336">GPI-anchor</keyword>
<dbReference type="EMBL" id="JBEAFC010000004">
    <property type="protein sequence ID" value="KAL1559270.1"/>
    <property type="molecule type" value="Genomic_DNA"/>
</dbReference>
<feature type="signal peptide" evidence="11">
    <location>
        <begin position="1"/>
        <end position="28"/>
    </location>
</feature>
<evidence type="ECO:0000256" key="8">
    <source>
        <dbReference type="ARBA" id="ARBA00023180"/>
    </source>
</evidence>
<dbReference type="GO" id="GO:0046872">
    <property type="term" value="F:metal ion binding"/>
    <property type="evidence" value="ECO:0007669"/>
    <property type="project" value="UniProtKB-KW"/>
</dbReference>
<dbReference type="InterPro" id="IPR008972">
    <property type="entry name" value="Cupredoxin"/>
</dbReference>
<evidence type="ECO:0000256" key="9">
    <source>
        <dbReference type="ARBA" id="ARBA00023288"/>
    </source>
</evidence>
<evidence type="ECO:0000256" key="7">
    <source>
        <dbReference type="ARBA" id="ARBA00023157"/>
    </source>
</evidence>
<keyword evidence="7" id="KW-1015">Disulfide bond</keyword>
<dbReference type="Pfam" id="PF02298">
    <property type="entry name" value="Cu_bind_like"/>
    <property type="match status" value="1"/>
</dbReference>
<dbReference type="InterPro" id="IPR041846">
    <property type="entry name" value="ENL_dom"/>
</dbReference>
<dbReference type="AlphaFoldDB" id="A0ABD1HS06"/>
<dbReference type="PANTHER" id="PTHR33021">
    <property type="entry name" value="BLUE COPPER PROTEIN"/>
    <property type="match status" value="1"/>
</dbReference>
<evidence type="ECO:0000256" key="6">
    <source>
        <dbReference type="ARBA" id="ARBA00023136"/>
    </source>
</evidence>
<accession>A0ABD1HS06</accession>
<name>A0ABD1HS06_SALDI</name>
<evidence type="ECO:0000256" key="10">
    <source>
        <dbReference type="ARBA" id="ARBA00035011"/>
    </source>
</evidence>
<organism evidence="13 14">
    <name type="scientific">Salvia divinorum</name>
    <name type="common">Maria pastora</name>
    <name type="synonym">Diviner's sage</name>
    <dbReference type="NCBI Taxonomy" id="28513"/>
    <lineage>
        <taxon>Eukaryota</taxon>
        <taxon>Viridiplantae</taxon>
        <taxon>Streptophyta</taxon>
        <taxon>Embryophyta</taxon>
        <taxon>Tracheophyta</taxon>
        <taxon>Spermatophyta</taxon>
        <taxon>Magnoliopsida</taxon>
        <taxon>eudicotyledons</taxon>
        <taxon>Gunneridae</taxon>
        <taxon>Pentapetalae</taxon>
        <taxon>asterids</taxon>
        <taxon>lamiids</taxon>
        <taxon>Lamiales</taxon>
        <taxon>Lamiaceae</taxon>
        <taxon>Nepetoideae</taxon>
        <taxon>Mentheae</taxon>
        <taxon>Salviinae</taxon>
        <taxon>Salvia</taxon>
        <taxon>Salvia subgen. Calosphace</taxon>
    </lineage>
</organism>
<evidence type="ECO:0000256" key="3">
    <source>
        <dbReference type="ARBA" id="ARBA00022622"/>
    </source>
</evidence>
<evidence type="ECO:0000256" key="1">
    <source>
        <dbReference type="ARBA" id="ARBA00004609"/>
    </source>
</evidence>
<evidence type="ECO:0000256" key="2">
    <source>
        <dbReference type="ARBA" id="ARBA00022475"/>
    </source>
</evidence>
<evidence type="ECO:0000313" key="13">
    <source>
        <dbReference type="EMBL" id="KAL1559270.1"/>
    </source>
</evidence>
<dbReference type="CDD" id="cd11019">
    <property type="entry name" value="OsENODL1_like"/>
    <property type="match status" value="1"/>
</dbReference>
<keyword evidence="9" id="KW-0449">Lipoprotein</keyword>
<keyword evidence="14" id="KW-1185">Reference proteome</keyword>
<dbReference type="InterPro" id="IPR003245">
    <property type="entry name" value="Phytocyanin_dom"/>
</dbReference>
<keyword evidence="8" id="KW-0325">Glycoprotein</keyword>
<feature type="domain" description="Phytocyanin" evidence="12">
    <location>
        <begin position="29"/>
        <end position="131"/>
    </location>
</feature>
<comment type="subcellular location">
    <subcellularLocation>
        <location evidence="1">Cell membrane</location>
        <topology evidence="1">Lipid-anchor</topology>
        <topology evidence="1">GPI-anchor</topology>
    </subcellularLocation>
</comment>
<gene>
    <name evidence="13" type="primary">ENODL6</name>
    <name evidence="13" type="ORF">AAHA92_09631</name>
</gene>
<comment type="caution">
    <text evidence="13">The sequence shown here is derived from an EMBL/GenBank/DDBJ whole genome shotgun (WGS) entry which is preliminary data.</text>
</comment>
<dbReference type="SUPFAM" id="SSF49503">
    <property type="entry name" value="Cupredoxins"/>
    <property type="match status" value="1"/>
</dbReference>
<keyword evidence="4" id="KW-0479">Metal-binding</keyword>
<feature type="chain" id="PRO_5044833932" evidence="11">
    <location>
        <begin position="29"/>
        <end position="162"/>
    </location>
</feature>
<evidence type="ECO:0000256" key="4">
    <source>
        <dbReference type="ARBA" id="ARBA00022723"/>
    </source>
</evidence>
<sequence length="162" mass="17855">MGSMSLSFSLSVVVMSMVIVVCMHKVECVELNVGAEDGWATPSSKNQLLYNDWASKNRFNVNDTLRFAYKKDSVMVVTEEEYEKCRSSHPIFFANNGDTAFALERPGLFYFISGVSTHCQRGLKMIVKVLEPDSPPPPPMKSAAAAAFAPASLLGLFMSLLF</sequence>
<dbReference type="GO" id="GO:0005886">
    <property type="term" value="C:plasma membrane"/>
    <property type="evidence" value="ECO:0007669"/>
    <property type="project" value="UniProtKB-SubCell"/>
</dbReference>
<evidence type="ECO:0000256" key="5">
    <source>
        <dbReference type="ARBA" id="ARBA00022729"/>
    </source>
</evidence>
<dbReference type="GO" id="GO:0098552">
    <property type="term" value="C:side of membrane"/>
    <property type="evidence" value="ECO:0007669"/>
    <property type="project" value="UniProtKB-KW"/>
</dbReference>
<dbReference type="PANTHER" id="PTHR33021:SF289">
    <property type="entry name" value="EARLY NODULIN-LIKE PROTEIN 5-RELATED"/>
    <property type="match status" value="1"/>
</dbReference>
<evidence type="ECO:0000313" key="14">
    <source>
        <dbReference type="Proteomes" id="UP001567538"/>
    </source>
</evidence>
<dbReference type="PROSITE" id="PS00079">
    <property type="entry name" value="MULTICOPPER_OXIDASE1"/>
    <property type="match status" value="1"/>
</dbReference>
<evidence type="ECO:0000259" key="12">
    <source>
        <dbReference type="PROSITE" id="PS51485"/>
    </source>
</evidence>